<dbReference type="VEuPathDB" id="FungiDB:LCOR_02193.1"/>
<sequence length="540" mass="60006">MATQTIAKSQQSPEADLGTQWPDIRQRARSATSDKQSTTSDITARDDTNGSPTSTNEQEKALLRKLDWRIVPWIFILYFLSVEDRANVGYAMTMNKQEGHDLATTAGLTGQENNIGLGLFYVAYIVFEVPSNLIMARVNPAYWIARIMITWSIVTGCMATISQAWHFYLLRFLLGVFEAGFWPVSFWDRHGYDNGPWWADKETIAYYTTLWYRPNEISSRIGVTYLAGPASGAFGGLISAAVQLIDTRGNLYGWQWLFLISGVISVIFGVATIFYLPSKPETSKHFLTEDERLLIRERLALTEEEAAIEDSNEDEKKRNIFSSGDLAEVKRQLMDYKVWLFCVLYFTPVMAATSLGYFIPKIVQEIGSYTSIEVSLMSIPPYVFGGIMVYVLTRCSDHFHDRGWFIIGCSTAAFVGFCILSFAGPLGARYFGLMVVAGGTYPTVPLSMAWTANSKEDGVAVASATGIVSSVANFGALICTFALYSGWPSDAPRYVGSNMINGGAMLLAALSAVILKLNLHKLNKQMEGHEENSGKRKYLL</sequence>
<dbReference type="InterPro" id="IPR011701">
    <property type="entry name" value="MFS"/>
</dbReference>
<feature type="transmembrane region" description="Helical" evidence="7">
    <location>
        <begin position="499"/>
        <end position="519"/>
    </location>
</feature>
<evidence type="ECO:0000256" key="1">
    <source>
        <dbReference type="ARBA" id="ARBA00004141"/>
    </source>
</evidence>
<evidence type="ECO:0000313" key="8">
    <source>
        <dbReference type="EMBL" id="CDH50480.1"/>
    </source>
</evidence>
<keyword evidence="9" id="KW-1185">Reference proteome</keyword>
<feature type="transmembrane region" description="Helical" evidence="7">
    <location>
        <begin position="115"/>
        <end position="136"/>
    </location>
</feature>
<dbReference type="GO" id="GO:0015295">
    <property type="term" value="F:solute:proton symporter activity"/>
    <property type="evidence" value="ECO:0007669"/>
    <property type="project" value="TreeGrafter"/>
</dbReference>
<dbReference type="PANTHER" id="PTHR43791:SF33">
    <property type="entry name" value="VITAMIN H TRANSPORTER 1"/>
    <property type="match status" value="1"/>
</dbReference>
<dbReference type="GO" id="GO:0005886">
    <property type="term" value="C:plasma membrane"/>
    <property type="evidence" value="ECO:0007669"/>
    <property type="project" value="TreeGrafter"/>
</dbReference>
<feature type="region of interest" description="Disordered" evidence="6">
    <location>
        <begin position="1"/>
        <end position="57"/>
    </location>
</feature>
<keyword evidence="3 7" id="KW-0812">Transmembrane</keyword>
<keyword evidence="4 7" id="KW-1133">Transmembrane helix</keyword>
<dbReference type="PANTHER" id="PTHR43791">
    <property type="entry name" value="PERMEASE-RELATED"/>
    <property type="match status" value="1"/>
</dbReference>
<evidence type="ECO:0000256" key="3">
    <source>
        <dbReference type="ARBA" id="ARBA00022692"/>
    </source>
</evidence>
<dbReference type="GO" id="GO:1905135">
    <property type="term" value="P:biotin import across plasma membrane"/>
    <property type="evidence" value="ECO:0007669"/>
    <property type="project" value="TreeGrafter"/>
</dbReference>
<organism evidence="8 9">
    <name type="scientific">Lichtheimia corymbifera JMRC:FSU:9682</name>
    <dbReference type="NCBI Taxonomy" id="1263082"/>
    <lineage>
        <taxon>Eukaryota</taxon>
        <taxon>Fungi</taxon>
        <taxon>Fungi incertae sedis</taxon>
        <taxon>Mucoromycota</taxon>
        <taxon>Mucoromycotina</taxon>
        <taxon>Mucoromycetes</taxon>
        <taxon>Mucorales</taxon>
        <taxon>Lichtheimiaceae</taxon>
        <taxon>Lichtheimia</taxon>
    </lineage>
</organism>
<feature type="compositionally biased region" description="Polar residues" evidence="6">
    <location>
        <begin position="1"/>
        <end position="13"/>
    </location>
</feature>
<feature type="transmembrane region" description="Helical" evidence="7">
    <location>
        <begin position="338"/>
        <end position="359"/>
    </location>
</feature>
<reference evidence="8" key="1">
    <citation type="submission" date="2013-08" db="EMBL/GenBank/DDBJ databases">
        <title>Gene expansion shapes genome architecture in the human pathogen Lichtheimia corymbifera: an evolutionary genomics analysis in the ancient terrestrial Mucorales (Mucoromycotina).</title>
        <authorList>
            <person name="Schwartze V.U."/>
            <person name="Winter S."/>
            <person name="Shelest E."/>
            <person name="Marcet-Houben M."/>
            <person name="Horn F."/>
            <person name="Wehner S."/>
            <person name="Hoffmann K."/>
            <person name="Riege K."/>
            <person name="Sammeth M."/>
            <person name="Nowrousian M."/>
            <person name="Valiante V."/>
            <person name="Linde J."/>
            <person name="Jacobsen I.D."/>
            <person name="Marz M."/>
            <person name="Brakhage A.A."/>
            <person name="Gabaldon T."/>
            <person name="Bocker S."/>
            <person name="Voigt K."/>
        </authorList>
    </citation>
    <scope>NUCLEOTIDE SEQUENCE [LARGE SCALE GENOMIC DNA]</scope>
    <source>
        <strain evidence="8">FSU 9682</strain>
    </source>
</reference>
<dbReference type="AlphaFoldDB" id="A0A068RL99"/>
<evidence type="ECO:0000256" key="7">
    <source>
        <dbReference type="SAM" id="Phobius"/>
    </source>
</evidence>
<proteinExistence type="predicted"/>
<accession>A0A068RL99</accession>
<dbReference type="SUPFAM" id="SSF103473">
    <property type="entry name" value="MFS general substrate transporter"/>
    <property type="match status" value="1"/>
</dbReference>
<feature type="transmembrane region" description="Helical" evidence="7">
    <location>
        <begin position="223"/>
        <end position="242"/>
    </location>
</feature>
<evidence type="ECO:0000256" key="6">
    <source>
        <dbReference type="SAM" id="MobiDB-lite"/>
    </source>
</evidence>
<dbReference type="InterPro" id="IPR036259">
    <property type="entry name" value="MFS_trans_sf"/>
</dbReference>
<evidence type="ECO:0000256" key="4">
    <source>
        <dbReference type="ARBA" id="ARBA00022989"/>
    </source>
</evidence>
<dbReference type="GO" id="GO:1901604">
    <property type="term" value="F:dethiobiotin transmembrane transporter activity"/>
    <property type="evidence" value="ECO:0007669"/>
    <property type="project" value="TreeGrafter"/>
</dbReference>
<comment type="subcellular location">
    <subcellularLocation>
        <location evidence="1">Membrane</location>
        <topology evidence="1">Multi-pass membrane protein</topology>
    </subcellularLocation>
</comment>
<dbReference type="GO" id="GO:0015225">
    <property type="term" value="F:biotin transmembrane transporter activity"/>
    <property type="evidence" value="ECO:0007669"/>
    <property type="project" value="TreeGrafter"/>
</dbReference>
<comment type="caution">
    <text evidence="8">The sequence shown here is derived from an EMBL/GenBank/DDBJ whole genome shotgun (WGS) entry which is preliminary data.</text>
</comment>
<feature type="transmembrane region" description="Helical" evidence="7">
    <location>
        <begin position="254"/>
        <end position="276"/>
    </location>
</feature>
<feature type="transmembrane region" description="Helical" evidence="7">
    <location>
        <begin position="459"/>
        <end position="487"/>
    </location>
</feature>
<feature type="transmembrane region" description="Helical" evidence="7">
    <location>
        <begin position="404"/>
        <end position="424"/>
    </location>
</feature>
<evidence type="ECO:0000256" key="5">
    <source>
        <dbReference type="ARBA" id="ARBA00023136"/>
    </source>
</evidence>
<dbReference type="Gene3D" id="1.20.1250.20">
    <property type="entry name" value="MFS general substrate transporter like domains"/>
    <property type="match status" value="2"/>
</dbReference>
<feature type="transmembrane region" description="Helical" evidence="7">
    <location>
        <begin position="430"/>
        <end position="452"/>
    </location>
</feature>
<name>A0A068RL99_9FUNG</name>
<dbReference type="EMBL" id="CBTN010000006">
    <property type="protein sequence ID" value="CDH50480.1"/>
    <property type="molecule type" value="Genomic_DNA"/>
</dbReference>
<dbReference type="Pfam" id="PF07690">
    <property type="entry name" value="MFS_1"/>
    <property type="match status" value="2"/>
</dbReference>
<feature type="transmembrane region" description="Helical" evidence="7">
    <location>
        <begin position="371"/>
        <end position="392"/>
    </location>
</feature>
<dbReference type="Proteomes" id="UP000027586">
    <property type="component" value="Unassembled WGS sequence"/>
</dbReference>
<feature type="transmembrane region" description="Helical" evidence="7">
    <location>
        <begin position="143"/>
        <end position="162"/>
    </location>
</feature>
<keyword evidence="5 7" id="KW-0472">Membrane</keyword>
<protein>
    <submittedName>
        <fullName evidence="8">High affinity nicotinic acid plasma membranepermease protein</fullName>
    </submittedName>
</protein>
<gene>
    <name evidence="8" type="ORF">LCOR_02193.1</name>
</gene>
<dbReference type="OrthoDB" id="2985014at2759"/>
<evidence type="ECO:0000256" key="2">
    <source>
        <dbReference type="ARBA" id="ARBA00022448"/>
    </source>
</evidence>
<evidence type="ECO:0000313" key="9">
    <source>
        <dbReference type="Proteomes" id="UP000027586"/>
    </source>
</evidence>
<feature type="compositionally biased region" description="Polar residues" evidence="6">
    <location>
        <begin position="29"/>
        <end position="42"/>
    </location>
</feature>
<keyword evidence="2" id="KW-0813">Transport</keyword>
<dbReference type="STRING" id="1263082.A0A068RL99"/>